<feature type="transmembrane region" description="Helical" evidence="10">
    <location>
        <begin position="232"/>
        <end position="255"/>
    </location>
</feature>
<protein>
    <recommendedName>
        <fullName evidence="3">Multidrug export protein MepA</fullName>
    </recommendedName>
</protein>
<name>A0A174GG44_9CLOT</name>
<feature type="transmembrane region" description="Helical" evidence="10">
    <location>
        <begin position="386"/>
        <end position="405"/>
    </location>
</feature>
<feature type="transmembrane region" description="Helical" evidence="10">
    <location>
        <begin position="411"/>
        <end position="430"/>
    </location>
</feature>
<feature type="transmembrane region" description="Helical" evidence="10">
    <location>
        <begin position="352"/>
        <end position="374"/>
    </location>
</feature>
<feature type="transmembrane region" description="Helical" evidence="10">
    <location>
        <begin position="44"/>
        <end position="68"/>
    </location>
</feature>
<sequence>MNLLKDNVYKLYFKYFFPTMCAALSTSIYILFDTIFIGQGVGSLGLTALNIALPIYSIYFGTGLLIGIGGSTLMSIEKGREREDKAQKIFTLSFVFGLILAIIYTIVGFVFLEEIAVILGATKEVLPLVKEYMIVVVFGTIPFVMGSILAPFIRADKAPKKAMFAVIFSGVLNIILDYIFVFPLKMGMKGAAIATVFSYTISFLILLTHLLSKNNTLKFKSGFYKLTNVIRIIKCGLPSLFIEVSLGFVIFIFNIQILKIIGDDGVTAYSIISNTGIIAVALFNGISQTIQPLVSINVGANLKDRALIFRKLGLVTALIIGVAFFILCILFPEQIVRVFVKPSKDVLSIAINSIRIYSTAFIIMGVNMVTGAYFQSIELAKESFIIAFSRGLLFVSICVFILPIFFGINGVWISVPIGEVLTLIVVFILVKKNS</sequence>
<evidence type="ECO:0000256" key="10">
    <source>
        <dbReference type="SAM" id="Phobius"/>
    </source>
</evidence>
<dbReference type="InterPro" id="IPR002528">
    <property type="entry name" value="MATE_fam"/>
</dbReference>
<gene>
    <name evidence="11" type="primary">mepA_14</name>
    <name evidence="11" type="ORF">ERS852470_02857</name>
</gene>
<keyword evidence="9" id="KW-0046">Antibiotic resistance</keyword>
<dbReference type="InterPro" id="IPR045070">
    <property type="entry name" value="MATE_MepA-like"/>
</dbReference>
<feature type="transmembrane region" description="Helical" evidence="10">
    <location>
        <begin position="190"/>
        <end position="211"/>
    </location>
</feature>
<reference evidence="11 12" key="1">
    <citation type="submission" date="2015-09" db="EMBL/GenBank/DDBJ databases">
        <authorList>
            <consortium name="Pathogen Informatics"/>
        </authorList>
    </citation>
    <scope>NUCLEOTIDE SEQUENCE [LARGE SCALE GENOMIC DNA]</scope>
    <source>
        <strain evidence="11 12">2789STDY5834855</strain>
    </source>
</reference>
<proteinExistence type="inferred from homology"/>
<evidence type="ECO:0000256" key="1">
    <source>
        <dbReference type="ARBA" id="ARBA00004651"/>
    </source>
</evidence>
<dbReference type="CDD" id="cd13143">
    <property type="entry name" value="MATE_MepA_like"/>
    <property type="match status" value="1"/>
</dbReference>
<dbReference type="PANTHER" id="PTHR43823:SF3">
    <property type="entry name" value="MULTIDRUG EXPORT PROTEIN MEPA"/>
    <property type="match status" value="1"/>
</dbReference>
<evidence type="ECO:0000256" key="3">
    <source>
        <dbReference type="ARBA" id="ARBA00022106"/>
    </source>
</evidence>
<evidence type="ECO:0000256" key="9">
    <source>
        <dbReference type="ARBA" id="ARBA00023251"/>
    </source>
</evidence>
<keyword evidence="8 10" id="KW-0472">Membrane</keyword>
<evidence type="ECO:0000256" key="7">
    <source>
        <dbReference type="ARBA" id="ARBA00022989"/>
    </source>
</evidence>
<dbReference type="OrthoDB" id="305360at2"/>
<dbReference type="Pfam" id="PF01554">
    <property type="entry name" value="MatE"/>
    <property type="match status" value="2"/>
</dbReference>
<dbReference type="GO" id="GO:0046677">
    <property type="term" value="P:response to antibiotic"/>
    <property type="evidence" value="ECO:0007669"/>
    <property type="project" value="UniProtKB-KW"/>
</dbReference>
<dbReference type="PIRSF" id="PIRSF006603">
    <property type="entry name" value="DinF"/>
    <property type="match status" value="1"/>
</dbReference>
<feature type="transmembrane region" description="Helical" evidence="10">
    <location>
        <begin position="12"/>
        <end position="32"/>
    </location>
</feature>
<keyword evidence="6 10" id="KW-0812">Transmembrane</keyword>
<dbReference type="GO" id="GO:0042910">
    <property type="term" value="F:xenobiotic transmembrane transporter activity"/>
    <property type="evidence" value="ECO:0007669"/>
    <property type="project" value="InterPro"/>
</dbReference>
<dbReference type="PANTHER" id="PTHR43823">
    <property type="entry name" value="SPORULATION PROTEIN YKVU"/>
    <property type="match status" value="1"/>
</dbReference>
<dbReference type="GO" id="GO:0005886">
    <property type="term" value="C:plasma membrane"/>
    <property type="evidence" value="ECO:0007669"/>
    <property type="project" value="UniProtKB-SubCell"/>
</dbReference>
<feature type="transmembrane region" description="Helical" evidence="10">
    <location>
        <begin position="132"/>
        <end position="152"/>
    </location>
</feature>
<feature type="transmembrane region" description="Helical" evidence="10">
    <location>
        <begin position="312"/>
        <end position="332"/>
    </location>
</feature>
<comment type="similarity">
    <text evidence="2">Belongs to the multi antimicrobial extrusion (MATE) (TC 2.A.66.1) family. MepA subfamily.</text>
</comment>
<feature type="transmembrane region" description="Helical" evidence="10">
    <location>
        <begin position="164"/>
        <end position="184"/>
    </location>
</feature>
<comment type="subcellular location">
    <subcellularLocation>
        <location evidence="1">Cell membrane</location>
        <topology evidence="1">Multi-pass membrane protein</topology>
    </subcellularLocation>
</comment>
<evidence type="ECO:0000256" key="2">
    <source>
        <dbReference type="ARBA" id="ARBA00008417"/>
    </source>
</evidence>
<feature type="transmembrane region" description="Helical" evidence="10">
    <location>
        <begin position="267"/>
        <end position="286"/>
    </location>
</feature>
<dbReference type="NCBIfam" id="TIGR00797">
    <property type="entry name" value="matE"/>
    <property type="match status" value="1"/>
</dbReference>
<feature type="transmembrane region" description="Helical" evidence="10">
    <location>
        <begin position="89"/>
        <end position="112"/>
    </location>
</feature>
<dbReference type="InterPro" id="IPR048279">
    <property type="entry name" value="MdtK-like"/>
</dbReference>
<dbReference type="GeneID" id="83013438"/>
<dbReference type="EMBL" id="CYZV01000034">
    <property type="protein sequence ID" value="CUO61522.1"/>
    <property type="molecule type" value="Genomic_DNA"/>
</dbReference>
<dbReference type="GO" id="GO:0015297">
    <property type="term" value="F:antiporter activity"/>
    <property type="evidence" value="ECO:0007669"/>
    <property type="project" value="InterPro"/>
</dbReference>
<evidence type="ECO:0000313" key="12">
    <source>
        <dbReference type="Proteomes" id="UP000095558"/>
    </source>
</evidence>
<keyword evidence="5" id="KW-1003">Cell membrane</keyword>
<evidence type="ECO:0000313" key="11">
    <source>
        <dbReference type="EMBL" id="CUO61522.1"/>
    </source>
</evidence>
<keyword evidence="7 10" id="KW-1133">Transmembrane helix</keyword>
<organism evidence="11 12">
    <name type="scientific">Clostridium disporicum</name>
    <dbReference type="NCBI Taxonomy" id="84024"/>
    <lineage>
        <taxon>Bacteria</taxon>
        <taxon>Bacillati</taxon>
        <taxon>Bacillota</taxon>
        <taxon>Clostridia</taxon>
        <taxon>Eubacteriales</taxon>
        <taxon>Clostridiaceae</taxon>
        <taxon>Clostridium</taxon>
    </lineage>
</organism>
<dbReference type="Proteomes" id="UP000095558">
    <property type="component" value="Unassembled WGS sequence"/>
</dbReference>
<dbReference type="AlphaFoldDB" id="A0A174GG44"/>
<dbReference type="InterPro" id="IPR051327">
    <property type="entry name" value="MATE_MepA_subfamily"/>
</dbReference>
<evidence type="ECO:0000256" key="4">
    <source>
        <dbReference type="ARBA" id="ARBA00022448"/>
    </source>
</evidence>
<keyword evidence="4" id="KW-0813">Transport</keyword>
<evidence type="ECO:0000256" key="6">
    <source>
        <dbReference type="ARBA" id="ARBA00022692"/>
    </source>
</evidence>
<evidence type="ECO:0000256" key="8">
    <source>
        <dbReference type="ARBA" id="ARBA00023136"/>
    </source>
</evidence>
<accession>A0A174GG44</accession>
<evidence type="ECO:0000256" key="5">
    <source>
        <dbReference type="ARBA" id="ARBA00022475"/>
    </source>
</evidence>
<dbReference type="RefSeq" id="WP_042402823.1">
    <property type="nucleotide sequence ID" value="NZ_CYZV01000034.1"/>
</dbReference>